<comment type="caution">
    <text evidence="2">The sequence shown here is derived from an EMBL/GenBank/DDBJ whole genome shotgun (WGS) entry which is preliminary data.</text>
</comment>
<feature type="region of interest" description="Disordered" evidence="1">
    <location>
        <begin position="1"/>
        <end position="51"/>
    </location>
</feature>
<accession>A0A2S8BGT6</accession>
<feature type="compositionally biased region" description="Polar residues" evidence="1">
    <location>
        <begin position="32"/>
        <end position="42"/>
    </location>
</feature>
<name>A0A2S8BGT6_9MYCO</name>
<gene>
    <name evidence="2" type="ORF">C1Y40_03995</name>
</gene>
<evidence type="ECO:0000313" key="2">
    <source>
        <dbReference type="EMBL" id="PQM45836.1"/>
    </source>
</evidence>
<proteinExistence type="predicted"/>
<sequence length="51" mass="5207">MNRNGNSAPENTGPSPPPANAETAGACMTGRATRTPTASSAMVPTFMNVDR</sequence>
<evidence type="ECO:0000313" key="3">
    <source>
        <dbReference type="Proteomes" id="UP000238296"/>
    </source>
</evidence>
<dbReference type="AlphaFoldDB" id="A0A2S8BGT6"/>
<dbReference type="EMBL" id="PPEA01000582">
    <property type="protein sequence ID" value="PQM45836.1"/>
    <property type="molecule type" value="Genomic_DNA"/>
</dbReference>
<protein>
    <submittedName>
        <fullName evidence="2">Uncharacterized protein</fullName>
    </submittedName>
</protein>
<feature type="compositionally biased region" description="Polar residues" evidence="1">
    <location>
        <begin position="1"/>
        <end position="13"/>
    </location>
</feature>
<reference evidence="2 3" key="1">
    <citation type="journal article" date="2017" name="Int. J. Syst. Evol. Microbiol.">
        <title>Mycobacterium talmoniae sp. nov., a slowly growing mycobacterium isolated from human respiratory samples.</title>
        <authorList>
            <person name="Davidson R.M."/>
            <person name="DeGroote M.A."/>
            <person name="Marola J.L."/>
            <person name="Buss S."/>
            <person name="Jones V."/>
            <person name="McNeil M.R."/>
            <person name="Freifeld A.G."/>
            <person name="Elaine Epperson L."/>
            <person name="Hasan N.A."/>
            <person name="Jackson M."/>
            <person name="Iwen P.C."/>
            <person name="Salfinger M."/>
            <person name="Strong M."/>
        </authorList>
    </citation>
    <scope>NUCLEOTIDE SEQUENCE [LARGE SCALE GENOMIC DNA]</scope>
    <source>
        <strain evidence="2 3">ATCC BAA-2683</strain>
    </source>
</reference>
<evidence type="ECO:0000256" key="1">
    <source>
        <dbReference type="SAM" id="MobiDB-lite"/>
    </source>
</evidence>
<organism evidence="2 3">
    <name type="scientific">Mycobacterium talmoniae</name>
    <dbReference type="NCBI Taxonomy" id="1858794"/>
    <lineage>
        <taxon>Bacteria</taxon>
        <taxon>Bacillati</taxon>
        <taxon>Actinomycetota</taxon>
        <taxon>Actinomycetes</taxon>
        <taxon>Mycobacteriales</taxon>
        <taxon>Mycobacteriaceae</taxon>
        <taxon>Mycobacterium</taxon>
    </lineage>
</organism>
<dbReference type="Proteomes" id="UP000238296">
    <property type="component" value="Unassembled WGS sequence"/>
</dbReference>